<evidence type="ECO:0000313" key="6">
    <source>
        <dbReference type="Proteomes" id="UP000465112"/>
    </source>
</evidence>
<keyword evidence="6" id="KW-1185">Reference proteome</keyword>
<keyword evidence="2" id="KW-1133">Transmembrane helix</keyword>
<feature type="chain" id="PRO_5025596787" description="Ig-like domain-containing protein" evidence="3">
    <location>
        <begin position="19"/>
        <end position="539"/>
    </location>
</feature>
<dbReference type="InterPro" id="IPR013783">
    <property type="entry name" value="Ig-like_fold"/>
</dbReference>
<dbReference type="AlphaFoldDB" id="A0A6A5FGM6"/>
<dbReference type="PROSITE" id="PS50835">
    <property type="entry name" value="IG_LIKE"/>
    <property type="match status" value="3"/>
</dbReference>
<evidence type="ECO:0000313" key="5">
    <source>
        <dbReference type="EMBL" id="KAF1387592.1"/>
    </source>
</evidence>
<protein>
    <recommendedName>
        <fullName evidence="4">Ig-like domain-containing protein</fullName>
    </recommendedName>
</protein>
<reference evidence="5 6" key="1">
    <citation type="submission" date="2019-06" db="EMBL/GenBank/DDBJ databases">
        <title>A chromosome-scale genome assembly of the European perch, Perca fluviatilis.</title>
        <authorList>
            <person name="Roques C."/>
            <person name="Zahm M."/>
            <person name="Cabau C."/>
            <person name="Klopp C."/>
            <person name="Bouchez O."/>
            <person name="Donnadieu C."/>
            <person name="Kuhl H."/>
            <person name="Gislard M."/>
            <person name="Guendouz S."/>
            <person name="Journot L."/>
            <person name="Haffray P."/>
            <person name="Bestin A."/>
            <person name="Morvezen R."/>
            <person name="Feron R."/>
            <person name="Wen M."/>
            <person name="Jouanno E."/>
            <person name="Herpin A."/>
            <person name="Schartl M."/>
            <person name="Postlethwait J."/>
            <person name="Schaerlinger B."/>
            <person name="Chardard D."/>
            <person name="Lecocq T."/>
            <person name="Poncet C."/>
            <person name="Jaffrelo L."/>
            <person name="Lampietro C."/>
            <person name="Guiguen Y."/>
        </authorList>
    </citation>
    <scope>NUCLEOTIDE SEQUENCE [LARGE SCALE GENOMIC DNA]</scope>
    <source>
        <tissue evidence="5">Blood</tissue>
    </source>
</reference>
<dbReference type="EMBL" id="VHII01000007">
    <property type="protein sequence ID" value="KAF1387592.1"/>
    <property type="molecule type" value="Genomic_DNA"/>
</dbReference>
<dbReference type="Proteomes" id="UP000465112">
    <property type="component" value="Chromosome 7"/>
</dbReference>
<dbReference type="PANTHER" id="PTHR46013">
    <property type="entry name" value="VASCULAR CELL ADHESION MOLECULE 1"/>
    <property type="match status" value="1"/>
</dbReference>
<feature type="domain" description="Ig-like" evidence="4">
    <location>
        <begin position="127"/>
        <end position="200"/>
    </location>
</feature>
<feature type="signal peptide" evidence="3">
    <location>
        <begin position="1"/>
        <end position="18"/>
    </location>
</feature>
<feature type="compositionally biased region" description="Low complexity" evidence="1">
    <location>
        <begin position="435"/>
        <end position="449"/>
    </location>
</feature>
<dbReference type="Gene3D" id="2.60.40.10">
    <property type="entry name" value="Immunoglobulins"/>
    <property type="match status" value="4"/>
</dbReference>
<dbReference type="InterPro" id="IPR013106">
    <property type="entry name" value="Ig_V-set"/>
</dbReference>
<feature type="domain" description="Ig-like" evidence="4">
    <location>
        <begin position="205"/>
        <end position="271"/>
    </location>
</feature>
<dbReference type="PANTHER" id="PTHR46013:SF4">
    <property type="entry name" value="B-CELL RECEPTOR CD22-RELATED"/>
    <property type="match status" value="1"/>
</dbReference>
<evidence type="ECO:0000256" key="1">
    <source>
        <dbReference type="SAM" id="MobiDB-lite"/>
    </source>
</evidence>
<keyword evidence="2" id="KW-0472">Membrane</keyword>
<dbReference type="SMART" id="SM00408">
    <property type="entry name" value="IGc2"/>
    <property type="match status" value="3"/>
</dbReference>
<feature type="transmembrane region" description="Helical" evidence="2">
    <location>
        <begin position="392"/>
        <end position="415"/>
    </location>
</feature>
<comment type="caution">
    <text evidence="5">The sequence shown here is derived from an EMBL/GenBank/DDBJ whole genome shotgun (WGS) entry which is preliminary data.</text>
</comment>
<gene>
    <name evidence="5" type="ORF">PFLUV_G00081460</name>
</gene>
<evidence type="ECO:0000256" key="2">
    <source>
        <dbReference type="SAM" id="Phobius"/>
    </source>
</evidence>
<evidence type="ECO:0000256" key="3">
    <source>
        <dbReference type="SAM" id="SignalP"/>
    </source>
</evidence>
<dbReference type="InterPro" id="IPR003599">
    <property type="entry name" value="Ig_sub"/>
</dbReference>
<evidence type="ECO:0000259" key="4">
    <source>
        <dbReference type="PROSITE" id="PS50835"/>
    </source>
</evidence>
<sequence>MDNLILIILVIISPGVWSGDWRVTFEDECALKGTSVVIKCEYDYPVGHIVTAAGWSKALYVDGNWKLFPLSQISSPPNHFTYMGNRWSDCKLKINDVQHSDEGHYFFNFVTTLNRWRSKRSAHLSVKELTAVVKPSTVTEGDVVKLTCVSGCLTPVNIVWFRDGQRVPNPVFRAGREDAGRYYCAVQGQETATSASVALSVQYAPSKVKLSMSPSVVKGSSVTFACSSDADPPVTQSGYSLYKDGHFISSGQTHTISDIQPSHRGLYYCQAWNNISWRGIALINSTEVPLDVQYRPENISISMDPPHVVEGSSVNLSCSSAANPAADNYTWYWASVSSSSSLLQVGSGRVLSLPSVEASHSGLYLCQARNSLGQNNSTEVLLAIKEKDHGSLSLPVLAGFGVFVFVTLLLLLLFFRLKQRTSAKKKQTVYDLRLSGRGSSSSASEPSNSVYANIHAMPPSPPPVISAQDTPPHSQGKSHHQRDVPTSYEDEVTYSTVTIKARNPSLPHHTNNSRVAPDSRFKAGDNDDSVIYASLAESS</sequence>
<proteinExistence type="predicted"/>
<dbReference type="CDD" id="cd00096">
    <property type="entry name" value="Ig"/>
    <property type="match status" value="1"/>
</dbReference>
<dbReference type="Pfam" id="PF07686">
    <property type="entry name" value="V-set"/>
    <property type="match status" value="1"/>
</dbReference>
<feature type="domain" description="Ig-like" evidence="4">
    <location>
        <begin position="296"/>
        <end position="383"/>
    </location>
</feature>
<keyword evidence="2" id="KW-0812">Transmembrane</keyword>
<accession>A0A6A5FGM6</accession>
<feature type="region of interest" description="Disordered" evidence="1">
    <location>
        <begin position="434"/>
        <end position="527"/>
    </location>
</feature>
<dbReference type="OrthoDB" id="6250964at2759"/>
<name>A0A6A5FGM6_PERFL</name>
<dbReference type="InterPro" id="IPR003598">
    <property type="entry name" value="Ig_sub2"/>
</dbReference>
<dbReference type="Pfam" id="PF13895">
    <property type="entry name" value="Ig_2"/>
    <property type="match status" value="1"/>
</dbReference>
<dbReference type="SMART" id="SM00409">
    <property type="entry name" value="IG"/>
    <property type="match status" value="4"/>
</dbReference>
<dbReference type="Pfam" id="PF13927">
    <property type="entry name" value="Ig_3"/>
    <property type="match status" value="1"/>
</dbReference>
<dbReference type="InterPro" id="IPR036179">
    <property type="entry name" value="Ig-like_dom_sf"/>
</dbReference>
<keyword evidence="3" id="KW-0732">Signal</keyword>
<organism evidence="5 6">
    <name type="scientific">Perca fluviatilis</name>
    <name type="common">European perch</name>
    <dbReference type="NCBI Taxonomy" id="8168"/>
    <lineage>
        <taxon>Eukaryota</taxon>
        <taxon>Metazoa</taxon>
        <taxon>Chordata</taxon>
        <taxon>Craniata</taxon>
        <taxon>Vertebrata</taxon>
        <taxon>Euteleostomi</taxon>
        <taxon>Actinopterygii</taxon>
        <taxon>Neopterygii</taxon>
        <taxon>Teleostei</taxon>
        <taxon>Neoteleostei</taxon>
        <taxon>Acanthomorphata</taxon>
        <taxon>Eupercaria</taxon>
        <taxon>Perciformes</taxon>
        <taxon>Percoidei</taxon>
        <taxon>Percidae</taxon>
        <taxon>Percinae</taxon>
        <taxon>Perca</taxon>
    </lineage>
</organism>
<dbReference type="InterPro" id="IPR007110">
    <property type="entry name" value="Ig-like_dom"/>
</dbReference>
<dbReference type="SUPFAM" id="SSF48726">
    <property type="entry name" value="Immunoglobulin"/>
    <property type="match status" value="3"/>
</dbReference>